<evidence type="ECO:0000256" key="1">
    <source>
        <dbReference type="SAM" id="MobiDB-lite"/>
    </source>
</evidence>
<evidence type="ECO:0000259" key="2">
    <source>
        <dbReference type="Pfam" id="PF17898"/>
    </source>
</evidence>
<reference evidence="3 4" key="1">
    <citation type="submission" date="2022-02" db="EMBL/GenBank/DDBJ databases">
        <title>Paenibacillus sp. MBLB1776 Whole Genome Shotgun Sequencing.</title>
        <authorList>
            <person name="Hwang C.Y."/>
            <person name="Cho E.-S."/>
            <person name="Seo M.-J."/>
        </authorList>
    </citation>
    <scope>NUCLEOTIDE SEQUENCE [LARGE SCALE GENOMIC DNA]</scope>
    <source>
        <strain evidence="3 4">MBLB1776</strain>
    </source>
</reference>
<dbReference type="Proteomes" id="UP001305702">
    <property type="component" value="Chromosome"/>
</dbReference>
<dbReference type="PROSITE" id="PS51257">
    <property type="entry name" value="PROKAR_LIPOPROTEIN"/>
    <property type="match status" value="1"/>
</dbReference>
<keyword evidence="3" id="KW-0449">Lipoprotein</keyword>
<feature type="compositionally biased region" description="Gly residues" evidence="1">
    <location>
        <begin position="206"/>
        <end position="233"/>
    </location>
</feature>
<dbReference type="InterPro" id="IPR041262">
    <property type="entry name" value="GerD_central"/>
</dbReference>
<accession>A0AA96LGX9</accession>
<gene>
    <name evidence="3" type="primary">gerD</name>
    <name evidence="3" type="ORF">MJA45_01515</name>
</gene>
<dbReference type="RefSeq" id="WP_315605550.1">
    <property type="nucleotide sequence ID" value="NZ_CP130318.1"/>
</dbReference>
<organism evidence="3 4">
    <name type="scientific">Paenibacillus aurantius</name>
    <dbReference type="NCBI Taxonomy" id="2918900"/>
    <lineage>
        <taxon>Bacteria</taxon>
        <taxon>Bacillati</taxon>
        <taxon>Bacillota</taxon>
        <taxon>Bacilli</taxon>
        <taxon>Bacillales</taxon>
        <taxon>Paenibacillaceae</taxon>
        <taxon>Paenibacillus</taxon>
    </lineage>
</organism>
<dbReference type="NCBIfam" id="NF040801">
    <property type="entry name" value="spore_GerD"/>
    <property type="match status" value="1"/>
</dbReference>
<evidence type="ECO:0000313" key="4">
    <source>
        <dbReference type="Proteomes" id="UP001305702"/>
    </source>
</evidence>
<protein>
    <submittedName>
        <fullName evidence="3">Spore germination lipoprotein GerD</fullName>
    </submittedName>
</protein>
<sequence length="248" mass="26440">MGSSRLSAAILVLAIALLGACGNPSSSNSGQSAQSYKDTKSIVIDVLKSDDAQKVIEEASNKNKDKTVKLLSTGEGQQIQMAVKDILIGETGSKLVEKTMLDPKFAGDFAKSIQKTNAQMHKDLIKDPDYQKSLLDLMNTPEYQKLVMDSMKSPQYRQQMMKVIQESLQSPLYKAELMALFTRVLQEDIKPKEGKAEDKSKKEGGGDSGKQDGGGGGGEGDSGGGDEQGGSGSSKGKNQDGEGGQKEQ</sequence>
<dbReference type="Pfam" id="PF17898">
    <property type="entry name" value="GerD"/>
    <property type="match status" value="1"/>
</dbReference>
<proteinExistence type="predicted"/>
<feature type="compositionally biased region" description="Basic and acidic residues" evidence="1">
    <location>
        <begin position="188"/>
        <end position="205"/>
    </location>
</feature>
<dbReference type="KEGG" id="paun:MJA45_01515"/>
<keyword evidence="4" id="KW-1185">Reference proteome</keyword>
<dbReference type="AlphaFoldDB" id="A0AA96LGX9"/>
<evidence type="ECO:0000313" key="3">
    <source>
        <dbReference type="EMBL" id="WNQ11776.1"/>
    </source>
</evidence>
<feature type="domain" description="Spore germination GerD central core" evidence="2">
    <location>
        <begin position="76"/>
        <end position="182"/>
    </location>
</feature>
<dbReference type="EMBL" id="CP130318">
    <property type="protein sequence ID" value="WNQ11776.1"/>
    <property type="molecule type" value="Genomic_DNA"/>
</dbReference>
<name>A0AA96LGX9_9BACL</name>
<feature type="region of interest" description="Disordered" evidence="1">
    <location>
        <begin position="188"/>
        <end position="248"/>
    </location>
</feature>
<feature type="compositionally biased region" description="Basic and acidic residues" evidence="1">
    <location>
        <begin position="237"/>
        <end position="248"/>
    </location>
</feature>